<feature type="transmembrane region" description="Helical" evidence="1">
    <location>
        <begin position="89"/>
        <end position="108"/>
    </location>
</feature>
<evidence type="ECO:0008006" key="4">
    <source>
        <dbReference type="Google" id="ProtNLM"/>
    </source>
</evidence>
<reference evidence="2 3" key="1">
    <citation type="submission" date="2016-10" db="EMBL/GenBank/DDBJ databases">
        <authorList>
            <person name="Varghese N."/>
            <person name="Submissions S."/>
        </authorList>
    </citation>
    <scope>NUCLEOTIDE SEQUENCE [LARGE SCALE GENOMIC DNA]</scope>
    <source>
        <strain evidence="2 3">DSM 13796</strain>
    </source>
</reference>
<organism evidence="2 3">
    <name type="scientific">Priestia endophytica DSM 13796</name>
    <dbReference type="NCBI Taxonomy" id="1121089"/>
    <lineage>
        <taxon>Bacteria</taxon>
        <taxon>Bacillati</taxon>
        <taxon>Bacillota</taxon>
        <taxon>Bacilli</taxon>
        <taxon>Bacillales</taxon>
        <taxon>Bacillaceae</taxon>
        <taxon>Priestia</taxon>
    </lineage>
</organism>
<gene>
    <name evidence="2" type="ORF">SAMN02745910_04289</name>
</gene>
<evidence type="ECO:0000313" key="2">
    <source>
        <dbReference type="EMBL" id="SFQ84815.1"/>
    </source>
</evidence>
<accession>A0A1I6BV73</accession>
<keyword evidence="1" id="KW-1133">Transmembrane helix</keyword>
<keyword evidence="3" id="KW-1185">Reference proteome</keyword>
<comment type="caution">
    <text evidence="2">The sequence shown here is derived from an EMBL/GenBank/DDBJ whole genome shotgun (WGS) entry which is preliminary data.</text>
</comment>
<feature type="transmembrane region" description="Helical" evidence="1">
    <location>
        <begin position="66"/>
        <end position="83"/>
    </location>
</feature>
<dbReference type="Proteomes" id="UP000182762">
    <property type="component" value="Unassembled WGS sequence"/>
</dbReference>
<keyword evidence="1" id="KW-0812">Transmembrane</keyword>
<dbReference type="EMBL" id="FOXX01000014">
    <property type="protein sequence ID" value="SFQ84815.1"/>
    <property type="molecule type" value="Genomic_DNA"/>
</dbReference>
<sequence>MPELELYNVIWLFVVIFMLHDFEEIITVEKWAKAKGKKVKLHNNWIRSKIWSLWNISSYTFAKRDIFIFLFMAIITFIKALYLESYWSSVLFVSFLIFVLLHNLIHILQTLIIRAYTPGLYTAILLVTPYTVYILYRLRDASLI</sequence>
<feature type="transmembrane region" description="Helical" evidence="1">
    <location>
        <begin position="120"/>
        <end position="138"/>
    </location>
</feature>
<keyword evidence="1" id="KW-0472">Membrane</keyword>
<evidence type="ECO:0000313" key="3">
    <source>
        <dbReference type="Proteomes" id="UP000182762"/>
    </source>
</evidence>
<dbReference type="GeneID" id="93712835"/>
<protein>
    <recommendedName>
        <fullName evidence="4">HXXEE domain-containing protein</fullName>
    </recommendedName>
</protein>
<evidence type="ECO:0000256" key="1">
    <source>
        <dbReference type="SAM" id="Phobius"/>
    </source>
</evidence>
<dbReference type="InterPro" id="IPR025671">
    <property type="entry name" value="HXXEE"/>
</dbReference>
<feature type="transmembrane region" description="Helical" evidence="1">
    <location>
        <begin position="6"/>
        <end position="28"/>
    </location>
</feature>
<dbReference type="Pfam" id="PF13787">
    <property type="entry name" value="HXXEE"/>
    <property type="match status" value="1"/>
</dbReference>
<dbReference type="RefSeq" id="WP_061803940.1">
    <property type="nucleotide sequence ID" value="NZ_FOXX01000014.1"/>
</dbReference>
<proteinExistence type="predicted"/>
<name>A0A1I6BV73_9BACI</name>